<evidence type="ECO:0000256" key="5">
    <source>
        <dbReference type="SAM" id="MobiDB-lite"/>
    </source>
</evidence>
<comment type="subcellular location">
    <subcellularLocation>
        <location evidence="1">Cytoplasm</location>
    </subcellularLocation>
</comment>
<dbReference type="SUPFAM" id="SSF48371">
    <property type="entry name" value="ARM repeat"/>
    <property type="match status" value="2"/>
</dbReference>
<dbReference type="Gene3D" id="1.25.10.10">
    <property type="entry name" value="Leucine-rich Repeat Variant"/>
    <property type="match status" value="2"/>
</dbReference>
<feature type="compositionally biased region" description="Low complexity" evidence="5">
    <location>
        <begin position="227"/>
        <end position="242"/>
    </location>
</feature>
<evidence type="ECO:0008006" key="10">
    <source>
        <dbReference type="Google" id="ProtNLM"/>
    </source>
</evidence>
<accession>H6BN53</accession>
<evidence type="ECO:0000259" key="7">
    <source>
        <dbReference type="Pfam" id="PF24492"/>
    </source>
</evidence>
<dbReference type="GO" id="GO:0005737">
    <property type="term" value="C:cytoplasm"/>
    <property type="evidence" value="ECO:0007669"/>
    <property type="project" value="UniProtKB-SubCell"/>
</dbReference>
<keyword evidence="3" id="KW-0677">Repeat</keyword>
<dbReference type="EMBL" id="JH226130">
    <property type="protein sequence ID" value="EHY52177.1"/>
    <property type="molecule type" value="Genomic_DNA"/>
</dbReference>
<dbReference type="GO" id="GO:0005634">
    <property type="term" value="C:nucleus"/>
    <property type="evidence" value="ECO:0007669"/>
    <property type="project" value="TreeGrafter"/>
</dbReference>
<evidence type="ECO:0000259" key="6">
    <source>
        <dbReference type="Pfam" id="PF13001"/>
    </source>
</evidence>
<dbReference type="STRING" id="858893.H6BN53"/>
<dbReference type="OMA" id="CRIKDIE"/>
<dbReference type="FunCoup" id="H6BN53">
    <property type="interactions" value="966"/>
</dbReference>
<gene>
    <name evidence="8" type="ORF">HMPREF1120_00393</name>
</gene>
<name>H6BN53_EXODN</name>
<dbReference type="GO" id="GO:0000502">
    <property type="term" value="C:proteasome complex"/>
    <property type="evidence" value="ECO:0007669"/>
    <property type="project" value="UniProtKB-KW"/>
</dbReference>
<evidence type="ECO:0000313" key="9">
    <source>
        <dbReference type="Proteomes" id="UP000007304"/>
    </source>
</evidence>
<evidence type="ECO:0000256" key="2">
    <source>
        <dbReference type="ARBA" id="ARBA00022490"/>
    </source>
</evidence>
<evidence type="ECO:0000313" key="8">
    <source>
        <dbReference type="EMBL" id="EHY52177.1"/>
    </source>
</evidence>
<dbReference type="Pfam" id="PF13001">
    <property type="entry name" value="ECM29_N"/>
    <property type="match status" value="1"/>
</dbReference>
<dbReference type="PANTHER" id="PTHR23346">
    <property type="entry name" value="TRANSLATIONAL ACTIVATOR GCN1-RELATED"/>
    <property type="match status" value="1"/>
</dbReference>
<dbReference type="GO" id="GO:0043248">
    <property type="term" value="P:proteasome assembly"/>
    <property type="evidence" value="ECO:0007669"/>
    <property type="project" value="InterPro"/>
</dbReference>
<dbReference type="eggNOG" id="KOG0915">
    <property type="taxonomic scope" value="Eukaryota"/>
</dbReference>
<dbReference type="InterPro" id="IPR024372">
    <property type="entry name" value="Ecm29_N"/>
</dbReference>
<dbReference type="OrthoDB" id="16066at2759"/>
<organism evidence="8 9">
    <name type="scientific">Exophiala dermatitidis (strain ATCC 34100 / CBS 525.76 / NIH/UT8656)</name>
    <name type="common">Black yeast</name>
    <name type="synonym">Wangiella dermatitidis</name>
    <dbReference type="NCBI Taxonomy" id="858893"/>
    <lineage>
        <taxon>Eukaryota</taxon>
        <taxon>Fungi</taxon>
        <taxon>Dikarya</taxon>
        <taxon>Ascomycota</taxon>
        <taxon>Pezizomycotina</taxon>
        <taxon>Eurotiomycetes</taxon>
        <taxon>Chaetothyriomycetidae</taxon>
        <taxon>Chaetothyriales</taxon>
        <taxon>Herpotrichiellaceae</taxon>
        <taxon>Exophiala</taxon>
    </lineage>
</organism>
<proteinExistence type="predicted"/>
<feature type="domain" description="Proteasome component Ecm29 N-terminal" evidence="6">
    <location>
        <begin position="23"/>
        <end position="576"/>
    </location>
</feature>
<evidence type="ECO:0000256" key="1">
    <source>
        <dbReference type="ARBA" id="ARBA00004496"/>
    </source>
</evidence>
<dbReference type="GeneID" id="20305032"/>
<dbReference type="GO" id="GO:0060090">
    <property type="term" value="F:molecular adaptor activity"/>
    <property type="evidence" value="ECO:0007669"/>
    <property type="project" value="InterPro"/>
</dbReference>
<dbReference type="RefSeq" id="XP_009152638.1">
    <property type="nucleotide sequence ID" value="XM_009154390.1"/>
</dbReference>
<protein>
    <recommendedName>
        <fullName evidence="10">Proteasome component ECM29</fullName>
    </recommendedName>
</protein>
<feature type="compositionally biased region" description="Basic and acidic residues" evidence="5">
    <location>
        <begin position="1839"/>
        <end position="1853"/>
    </location>
</feature>
<dbReference type="PANTHER" id="PTHR23346:SF19">
    <property type="entry name" value="PROTEASOME ADAPTER AND SCAFFOLD PROTEIN ECM29"/>
    <property type="match status" value="1"/>
</dbReference>
<evidence type="ECO:0000256" key="3">
    <source>
        <dbReference type="ARBA" id="ARBA00022737"/>
    </source>
</evidence>
<dbReference type="VEuPathDB" id="FungiDB:HMPREF1120_00393"/>
<feature type="region of interest" description="Disordered" evidence="5">
    <location>
        <begin position="227"/>
        <end position="251"/>
    </location>
</feature>
<dbReference type="InterPro" id="IPR011989">
    <property type="entry name" value="ARM-like"/>
</dbReference>
<dbReference type="Pfam" id="PF23731">
    <property type="entry name" value="ARM_ECM29_C"/>
    <property type="match status" value="1"/>
</dbReference>
<sequence length="1933" mass="213378">MSSSSQQAAPAPAPDPEREYNLISQLEMRIASASTDGKLETILSKFLPALLLKLASPTPRNRNLAIKVCQYINQRLKITADIKLPVSALVKTFREAENAFVRRFCLLFIEQGLPRLDVDEAIATLPGVLQFAVPTMSNYDATDRKMWTIAFDFLLEVLCKWGKSLPERGSKEDLALKDTFALSKSQTDLLVSRICDFLLYDPRESAGPSIGISGSGTAANTNANTTAGTAFASSGESSQQSSSRDEEQEDFKPVFDKNFRRRSEVVLPIANFLFTSIFTDQQRLIPAVIMAVDANASAVSMSDVIFKQCTFDLETDATVDALFALYKRAGTRPKLQTRILSILSRSQKSTTRTKEIMAMVEAQLLDAPARSSGGLEAAKLRAALFSYLTWTVRVGQSMHLASISVRLQDLLKEYIELQGWPTMSDTGDRAAAATAAEIELRAKAYESIGLLAAAAAADDEDTTMANTDKIARNVRLLDLITWLFTSLRCDTTRDIRGSIEEAIGRVMNTVSVASFDEASTARLKELLLWNVLATPGQEDPVYFLPTMNSTKYPAVRFANKCLPYSDVDARFIDVLALSSSTDRREIAEEGIRGLDPYWHASNARMATASPAQGENDKKMALPDVVALGSRFFGSSPEQTSYYDNPAVLAAAVTFCRNVIWCDALKETKLAPEESADWKQTIDALVSNDRDVRRRIRTRLRSLPLEVSLPLAKAALLGMSRASGECVDLSLELISLAPNNLISQIQQLAMEAASRIVANSVLQTRAAQVFGIVASLSDDAVKIATAELNETRSWKSAIGEELVKVQGHLLRAAWCLTRKSLRGGLDAHGDTLQEPTQLTFDIIKTSTDKTLKETAYRCLRQLALCTPLANGPQPDHDLLDKLISDGKKEIETAVSAAGPLLAIIHARGSESDFQSLLDRFLGLSEVRRPEFHFALGESLSVACAGFNSSSTMTEFDVDADLPSRGSSEALTTLIVDRVIGECKTTKPSLKKAAAIWLLCIVQYCGDMSAVKARLRDCQAAFARLLNDRDEIVQETGSRGLGVVYEHGDKQLRDDLVRDLVQSFTGSNAKLSGTVDEDTQLFEAGALPTEKGESVTTYKDIVRLATEMGDPSLVYRFMNLASNNAIWNSRAAFGRFGLGQVLADSSYLSENKKFYPKLFRYRFDPNPNVQRSMEEIWRALVKDPNRVIEENFDLIMEDLLKSVVSGKEWRAREASCAAIADLVQGRDVEMFEKYLDQIWTVAFKVLDDVKETVRVAAMKLCRTLTSMLIRNLEVGEGNSKRSATMLNHAMPFLLQQMEGGAGKDVQQYAVVTLLEVVKKCPHKSLRPFAPKILETLVVSLSSLEHESINYLHLNADKYGLTAEKLDKMRVSSINASPVTEAIERCLDSITMQVAEDNSAADVMQGIESTSGTKPSVSPMEDAMQRLVNAYRASIGLPSKVGLSRVMTTLVVRHPSAFRPYADKFVAVTRKHILDRNATISIAFSTSLGYLLRLASEKEVQATSKYAQKLYFESQELAHRSVAGEIIQAISKAANDVFMNHASAFLPFAFIGRRDTDKEVRERFDVPWKENIGGSRSINLYLPEIVDLISTHIKSPLWPIKHACSLAVAELVASMDVQETYNDRDASLLWPVVQEALDGKTWDGKEEIIKVYPKFVKQARSLWSETTQQMKKVAIREAKRTNIKYRPYAIDALGEFAAVREDLDITQEVVPYLAELLNELTDADAMEVDEEAISRYFTNRTALEATATAIVSCLFKVLASHLRVEVLDQAKQIVEKALAMQSRAVDSALYEGAKYFVLHAPQIKTKDGVHGEMEGCDNNKNAAASDDARGTGSAPAVMVEEATERRAEGDGRKDGGTGRFEPFEPLLMAVLAADSSRQGSEIESQRRSRVGLAQALAERGVQDPAALTAILDRWLQTERSRPLREDMERARQTVTP</sequence>
<dbReference type="InParanoid" id="H6BN53"/>
<dbReference type="Pfam" id="PF24492">
    <property type="entry name" value="HEAT_ECM29"/>
    <property type="match status" value="1"/>
</dbReference>
<feature type="domain" description="Proteasome adapter and scaffold protein ECM29 HEAT-repeat" evidence="7">
    <location>
        <begin position="1323"/>
        <end position="1509"/>
    </location>
</feature>
<dbReference type="HOGENOM" id="CLU_000880_1_0_1"/>
<keyword evidence="9" id="KW-1185">Reference proteome</keyword>
<dbReference type="Proteomes" id="UP000007304">
    <property type="component" value="Unassembled WGS sequence"/>
</dbReference>
<keyword evidence="4" id="KW-0647">Proteasome</keyword>
<dbReference type="InterPro" id="IPR055443">
    <property type="entry name" value="HEAT_ECM29"/>
</dbReference>
<evidence type="ECO:0000256" key="4">
    <source>
        <dbReference type="ARBA" id="ARBA00022942"/>
    </source>
</evidence>
<dbReference type="GO" id="GO:0036503">
    <property type="term" value="P:ERAD pathway"/>
    <property type="evidence" value="ECO:0007669"/>
    <property type="project" value="TreeGrafter"/>
</dbReference>
<feature type="region of interest" description="Disordered" evidence="5">
    <location>
        <begin position="1805"/>
        <end position="1857"/>
    </location>
</feature>
<dbReference type="InterPro" id="IPR016024">
    <property type="entry name" value="ARM-type_fold"/>
</dbReference>
<reference evidence="8" key="1">
    <citation type="submission" date="2011-07" db="EMBL/GenBank/DDBJ databases">
        <title>The Genome Sequence of Exophiala (Wangiella) dermatitidis NIH/UT8656.</title>
        <authorList>
            <consortium name="The Broad Institute Genome Sequencing Platform"/>
            <person name="Cuomo C."/>
            <person name="Wang Z."/>
            <person name="Hunicke-Smith S."/>
            <person name="Szanislo P.J."/>
            <person name="Earl A."/>
            <person name="Young S.K."/>
            <person name="Zeng Q."/>
            <person name="Gargeya S."/>
            <person name="Fitzgerald M."/>
            <person name="Haas B."/>
            <person name="Abouelleil A."/>
            <person name="Alvarado L."/>
            <person name="Arachchi H.M."/>
            <person name="Berlin A."/>
            <person name="Brown A."/>
            <person name="Chapman S.B."/>
            <person name="Chen Z."/>
            <person name="Dunbar C."/>
            <person name="Freedman E."/>
            <person name="Gearin G."/>
            <person name="Gellesch M."/>
            <person name="Goldberg J."/>
            <person name="Griggs A."/>
            <person name="Gujja S."/>
            <person name="Heiman D."/>
            <person name="Howarth C."/>
            <person name="Larson L."/>
            <person name="Lui A."/>
            <person name="MacDonald P.J.P."/>
            <person name="Montmayeur A."/>
            <person name="Murphy C."/>
            <person name="Neiman D."/>
            <person name="Pearson M."/>
            <person name="Priest M."/>
            <person name="Roberts A."/>
            <person name="Saif S."/>
            <person name="Shea T."/>
            <person name="Shenoy N."/>
            <person name="Sisk P."/>
            <person name="Stolte C."/>
            <person name="Sykes S."/>
            <person name="Wortman J."/>
            <person name="Nusbaum C."/>
            <person name="Birren B."/>
        </authorList>
    </citation>
    <scope>NUCLEOTIDE SEQUENCE</scope>
    <source>
        <strain evidence="8">NIH/UT8656</strain>
    </source>
</reference>
<keyword evidence="2" id="KW-0963">Cytoplasm</keyword>
<feature type="region of interest" description="Disordered" evidence="5">
    <location>
        <begin position="1912"/>
        <end position="1933"/>
    </location>
</feature>